<organism evidence="2 3">
    <name type="scientific">Xanthomonas campestris pv. phaseoli</name>
    <dbReference type="NCBI Taxonomy" id="317013"/>
    <lineage>
        <taxon>Bacteria</taxon>
        <taxon>Pseudomonadati</taxon>
        <taxon>Pseudomonadota</taxon>
        <taxon>Gammaproteobacteria</taxon>
        <taxon>Lysobacterales</taxon>
        <taxon>Lysobacteraceae</taxon>
        <taxon>Xanthomonas</taxon>
    </lineage>
</organism>
<name>A0A7Z7NGR7_XANCH</name>
<sequence length="42" mass="4590">MLPKIISHKKPAAYRGGSGTTDPQRGWKLASTQGERNQPTKP</sequence>
<comment type="caution">
    <text evidence="2">The sequence shown here is derived from an EMBL/GenBank/DDBJ whole genome shotgun (WGS) entry which is preliminary data.</text>
</comment>
<evidence type="ECO:0000256" key="1">
    <source>
        <dbReference type="SAM" id="MobiDB-lite"/>
    </source>
</evidence>
<feature type="region of interest" description="Disordered" evidence="1">
    <location>
        <begin position="1"/>
        <end position="42"/>
    </location>
</feature>
<dbReference type="AlphaFoldDB" id="A0A7Z7NGR7"/>
<feature type="compositionally biased region" description="Polar residues" evidence="1">
    <location>
        <begin position="30"/>
        <end position="42"/>
    </location>
</feature>
<dbReference type="EMBL" id="OCZC01000046">
    <property type="protein sequence ID" value="SOO22936.1"/>
    <property type="molecule type" value="Genomic_DNA"/>
</dbReference>
<evidence type="ECO:0000313" key="3">
    <source>
        <dbReference type="Proteomes" id="UP000234345"/>
    </source>
</evidence>
<protein>
    <submittedName>
        <fullName evidence="2">Uncharacterized protein</fullName>
    </submittedName>
</protein>
<accession>A0A7Z7NGR7</accession>
<gene>
    <name evidence="2" type="ORF">XFF6991_180044</name>
</gene>
<proteinExistence type="predicted"/>
<reference evidence="2 3" key="1">
    <citation type="submission" date="2017-10" db="EMBL/GenBank/DDBJ databases">
        <authorList>
            <person name="Regsiter A."/>
            <person name="William W."/>
        </authorList>
    </citation>
    <scope>NUCLEOTIDE SEQUENCE [LARGE SCALE GENOMIC DNA]</scope>
    <source>
        <strain evidence="2 3">CFBP6991</strain>
    </source>
</reference>
<feature type="compositionally biased region" description="Basic residues" evidence="1">
    <location>
        <begin position="1"/>
        <end position="12"/>
    </location>
</feature>
<evidence type="ECO:0000313" key="2">
    <source>
        <dbReference type="EMBL" id="SOO22936.1"/>
    </source>
</evidence>
<dbReference type="Proteomes" id="UP000234345">
    <property type="component" value="Unassembled WGS sequence"/>
</dbReference>